<keyword evidence="1" id="KW-0175">Coiled coil</keyword>
<sequence length="602" mass="62957">MSVSYVWAPITKAERRDDGTLIVYGPAATSALDRDQQRLDSAWLDTAMPRWMAEGGAVREQHDAKRAVGVGVGLSKGDDGAHHIAAHIVDPVAVKKVEAKVLRGFSVGIKNPVVEMGKTDAPNGLITGGEVIEVSVVDRPANPECLFELAKADEAGGGLAPVEDAQVITRSDTYGIPAELYNRLAAPVKDALATLAGTGARIGAEVVKTDESATPLIVNVSVHPEAAKADLSAAGRRQAAASGAAMSDGSYPIRSKAELRKAIRAVGRGGSDHDAIRKHIITRAKALGLEGMVPENWNPDGSLKADPDTTKADTSPHEQLAETAETILRDVRSLVPELAKADDGDESEGGEEESGDISGAEQAIALIAKLIVSEAESLAMGNLNEAYDIATLLDAVRALRWFKCSEESEQTGETMNLTDQPHTPKADEPTTTPVEPSATEPPDETTEGAPDPEPAADRTLMTRADIEAGIREAVNAALAELLPDTPPAPASEPEPVTKADITDMVKTALAEAKAARQSAQALEADLAKATGDLEAIKQLPMPGGPVLTRTAGQQAAAVASDAAALRTQAEELLRKADSMPPNSVLANGYRARARDLLNKAAA</sequence>
<gene>
    <name evidence="3" type="ordered locus">SCATT_05700</name>
</gene>
<feature type="region of interest" description="Disordered" evidence="2">
    <location>
        <begin position="338"/>
        <end position="358"/>
    </location>
</feature>
<evidence type="ECO:0000313" key="4">
    <source>
        <dbReference type="Proteomes" id="UP000007842"/>
    </source>
</evidence>
<dbReference type="STRING" id="1003195.SCATT_05700"/>
<dbReference type="Proteomes" id="UP000007842">
    <property type="component" value="Chromosome"/>
</dbReference>
<evidence type="ECO:0000313" key="3">
    <source>
        <dbReference type="EMBL" id="AEW92941.1"/>
    </source>
</evidence>
<evidence type="ECO:0000256" key="1">
    <source>
        <dbReference type="SAM" id="Coils"/>
    </source>
</evidence>
<accession>G8WRC4</accession>
<dbReference type="eggNOG" id="COG3740">
    <property type="taxonomic scope" value="Bacteria"/>
</dbReference>
<dbReference type="OrthoDB" id="8617742at2"/>
<dbReference type="KEGG" id="sct:SCAT_0563"/>
<proteinExistence type="predicted"/>
<reference evidence="4" key="1">
    <citation type="submission" date="2011-12" db="EMBL/GenBank/DDBJ databases">
        <title>Complete genome sequence of Streptomyces cattleya strain DSM 46488.</title>
        <authorList>
            <person name="Ou H.-Y."/>
            <person name="Li P."/>
            <person name="Zhao C."/>
            <person name="O'Hagan D."/>
            <person name="Deng Z."/>
        </authorList>
    </citation>
    <scope>NUCLEOTIDE SEQUENCE [LARGE SCALE GENOMIC DNA]</scope>
    <source>
        <strain evidence="4">ATCC 35852 / DSM 46488 / JCM 4925 / NBRC 14057 / NRRL 8057</strain>
    </source>
</reference>
<feature type="compositionally biased region" description="Acidic residues" evidence="2">
    <location>
        <begin position="343"/>
        <end position="355"/>
    </location>
</feature>
<feature type="coiled-coil region" evidence="1">
    <location>
        <begin position="505"/>
        <end position="539"/>
    </location>
</feature>
<accession>F8JS30</accession>
<dbReference type="HOGENOM" id="CLU_453345_0_0_11"/>
<name>F8JS30_STREN</name>
<feature type="compositionally biased region" description="Polar residues" evidence="2">
    <location>
        <begin position="411"/>
        <end position="421"/>
    </location>
</feature>
<dbReference type="RefSeq" id="WP_014141339.1">
    <property type="nucleotide sequence ID" value="NC_016111.1"/>
</dbReference>
<dbReference type="KEGG" id="scy:SCATT_05700"/>
<organism evidence="3 4">
    <name type="scientific">Streptantibioticus cattleyicolor (strain ATCC 35852 / DSM 46488 / JCM 4925 / NBRC 14057 / NRRL 8057)</name>
    <name type="common">Streptomyces cattleya</name>
    <dbReference type="NCBI Taxonomy" id="1003195"/>
    <lineage>
        <taxon>Bacteria</taxon>
        <taxon>Bacillati</taxon>
        <taxon>Actinomycetota</taxon>
        <taxon>Actinomycetes</taxon>
        <taxon>Kitasatosporales</taxon>
        <taxon>Streptomycetaceae</taxon>
        <taxon>Streptantibioticus</taxon>
    </lineage>
</organism>
<feature type="region of interest" description="Disordered" evidence="2">
    <location>
        <begin position="407"/>
        <end position="457"/>
    </location>
</feature>
<keyword evidence="4" id="KW-1185">Reference proteome</keyword>
<dbReference type="AlphaFoldDB" id="F8JS30"/>
<protein>
    <submittedName>
        <fullName evidence="3">Uncharacterized protein</fullName>
    </submittedName>
</protein>
<evidence type="ECO:0000256" key="2">
    <source>
        <dbReference type="SAM" id="MobiDB-lite"/>
    </source>
</evidence>
<dbReference type="PATRIC" id="fig|1003195.11.peg.2182"/>
<dbReference type="EMBL" id="CP003219">
    <property type="protein sequence ID" value="AEW92941.1"/>
    <property type="molecule type" value="Genomic_DNA"/>
</dbReference>